<name>A0A6A8M7P0_9FIRM</name>
<protein>
    <recommendedName>
        <fullName evidence="3">NfeD-like C-terminal domain-containing protein</fullName>
    </recommendedName>
</protein>
<feature type="transmembrane region" description="Helical" evidence="2">
    <location>
        <begin position="56"/>
        <end position="74"/>
    </location>
</feature>
<comment type="caution">
    <text evidence="4">The sequence shown here is derived from an EMBL/GenBank/DDBJ whole genome shotgun (WGS) entry which is preliminary data.</text>
</comment>
<dbReference type="Gene3D" id="2.40.50.140">
    <property type="entry name" value="Nucleic acid-binding proteins"/>
    <property type="match status" value="1"/>
</dbReference>
<dbReference type="Pfam" id="PF01957">
    <property type="entry name" value="NfeD"/>
    <property type="match status" value="1"/>
</dbReference>
<dbReference type="InterPro" id="IPR012340">
    <property type="entry name" value="NA-bd_OB-fold"/>
</dbReference>
<keyword evidence="2" id="KW-1133">Transmembrane helix</keyword>
<sequence>MWDQEESPQHWQPPTAPAGTNRFRRRREPVDLSEWTSQKRRCLMKRFSKHIRPSQVIGIIVLTCLFRLAIPALIEALGVDTRTGETAANYSLSGSWLHIIGLLLYIYAIVIFAVERHLDLPFWYGRSQSAGSNANGAIIVSIAIALLMLSPIMTAVLVLITIAIQILISTAADNRREALESKFAGRTGTAVGEINGKGLADFDGEKVKVISKKVIPAGARVKATAVSGSRIVVLPEEADQADWD</sequence>
<feature type="transmembrane region" description="Helical" evidence="2">
    <location>
        <begin position="94"/>
        <end position="114"/>
    </location>
</feature>
<feature type="transmembrane region" description="Helical" evidence="2">
    <location>
        <begin position="135"/>
        <end position="168"/>
    </location>
</feature>
<keyword evidence="2" id="KW-0812">Transmembrane</keyword>
<dbReference type="InterPro" id="IPR002810">
    <property type="entry name" value="NfeD-like_C"/>
</dbReference>
<evidence type="ECO:0000313" key="4">
    <source>
        <dbReference type="EMBL" id="MST69365.1"/>
    </source>
</evidence>
<proteinExistence type="predicted"/>
<dbReference type="EMBL" id="VUNB01000005">
    <property type="protein sequence ID" value="MST69365.1"/>
    <property type="molecule type" value="Genomic_DNA"/>
</dbReference>
<dbReference type="AlphaFoldDB" id="A0A6A8M7P0"/>
<organism evidence="4">
    <name type="scientific">Baileyella intestinalis</name>
    <dbReference type="NCBI Taxonomy" id="2606709"/>
    <lineage>
        <taxon>Bacteria</taxon>
        <taxon>Bacillati</taxon>
        <taxon>Bacillota</taxon>
        <taxon>Clostridia</taxon>
        <taxon>Peptostreptococcales</taxon>
        <taxon>Anaerovoracaceae</taxon>
        <taxon>Baileyella</taxon>
    </lineage>
</organism>
<reference evidence="4" key="1">
    <citation type="submission" date="2019-09" db="EMBL/GenBank/DDBJ databases">
        <title>In-depth cultivation of the pig gut microbiome towards novel bacterial diversity and tailored functional studies.</title>
        <authorList>
            <person name="Wylensek D."/>
            <person name="Hitch T.C.A."/>
            <person name="Clavel T."/>
        </authorList>
    </citation>
    <scope>NUCLEOTIDE SEQUENCE</scope>
    <source>
        <strain evidence="4">RF-744-FAT-WT-3</strain>
    </source>
</reference>
<accession>A0A6A8M7P0</accession>
<feature type="domain" description="NfeD-like C-terminal" evidence="3">
    <location>
        <begin position="183"/>
        <end position="233"/>
    </location>
</feature>
<evidence type="ECO:0000259" key="3">
    <source>
        <dbReference type="Pfam" id="PF01957"/>
    </source>
</evidence>
<evidence type="ECO:0000256" key="1">
    <source>
        <dbReference type="SAM" id="MobiDB-lite"/>
    </source>
</evidence>
<evidence type="ECO:0000256" key="2">
    <source>
        <dbReference type="SAM" id="Phobius"/>
    </source>
</evidence>
<gene>
    <name evidence="4" type="ORF">FYJ66_07150</name>
</gene>
<dbReference type="SUPFAM" id="SSF141322">
    <property type="entry name" value="NfeD domain-like"/>
    <property type="match status" value="1"/>
</dbReference>
<keyword evidence="2" id="KW-0472">Membrane</keyword>
<feature type="region of interest" description="Disordered" evidence="1">
    <location>
        <begin position="1"/>
        <end position="23"/>
    </location>
</feature>